<keyword evidence="2" id="KW-1185">Reference proteome</keyword>
<dbReference type="STRING" id="1524460.IX84_07275"/>
<sequence>MVIANVNSGPGDGNNVWAVQKYQEAITKVRNAGGVILGYVHLCYGLDHSSAACSGRNLQQVQGEISRWHNTYNVDGYFFDEAPTDAGKLQWLKDLDNYAKNYVALNFDAGRKLYRVMHYGTTPGSGYLSTPDWIHSVCERPINLYPSGPGTKPNVNAALQQVGYNAQLMQGKPAAAMLYQKGGLTVGQRDAHILSQLQQQLRSGAAYSALDFTWDDAKAGLAQKGFTYLYVTDDGADGNPWDKLPDFFWRLF</sequence>
<dbReference type="RefSeq" id="WP_044218026.1">
    <property type="nucleotide sequence ID" value="NZ_JBKAGJ010000006.1"/>
</dbReference>
<dbReference type="EMBL" id="JPOS01000018">
    <property type="protein sequence ID" value="KGE88487.1"/>
    <property type="molecule type" value="Genomic_DNA"/>
</dbReference>
<name>A0A098SBS2_9BACT</name>
<protein>
    <submittedName>
        <fullName evidence="1">Uncharacterized protein</fullName>
    </submittedName>
</protein>
<comment type="caution">
    <text evidence="1">The sequence shown here is derived from an EMBL/GenBank/DDBJ whole genome shotgun (WGS) entry which is preliminary data.</text>
</comment>
<evidence type="ECO:0000313" key="2">
    <source>
        <dbReference type="Proteomes" id="UP000029736"/>
    </source>
</evidence>
<proteinExistence type="predicted"/>
<reference evidence="1 2" key="1">
    <citation type="journal article" date="2014" name="Int. J. Syst. Evol. Microbiol.">
        <title>Phaeodactylibacter xiamenensis gen. nov., sp. nov., a member of the family Saprospiraceae isolated from the marine alga Phaeodactylum tricornutum.</title>
        <authorList>
            <person name="Chen Z.Jr."/>
            <person name="Lei X."/>
            <person name="Lai Q."/>
            <person name="Li Y."/>
            <person name="Zhang B."/>
            <person name="Zhang J."/>
            <person name="Zhang H."/>
            <person name="Yang L."/>
            <person name="Zheng W."/>
            <person name="Tian Y."/>
            <person name="Yu Z."/>
            <person name="Xu H.Jr."/>
            <person name="Zheng T."/>
        </authorList>
    </citation>
    <scope>NUCLEOTIDE SEQUENCE [LARGE SCALE GENOMIC DNA]</scope>
    <source>
        <strain evidence="1 2">KD52</strain>
    </source>
</reference>
<evidence type="ECO:0000313" key="1">
    <source>
        <dbReference type="EMBL" id="KGE88487.1"/>
    </source>
</evidence>
<dbReference type="PANTHER" id="PTHR35040">
    <property type="match status" value="1"/>
</dbReference>
<dbReference type="OrthoDB" id="508445at2"/>
<dbReference type="Proteomes" id="UP000029736">
    <property type="component" value="Unassembled WGS sequence"/>
</dbReference>
<dbReference type="AlphaFoldDB" id="A0A098SBS2"/>
<dbReference type="Pfam" id="PF12138">
    <property type="entry name" value="Spherulin4"/>
    <property type="match status" value="1"/>
</dbReference>
<dbReference type="PANTHER" id="PTHR35040:SF9">
    <property type="entry name" value="4-LIKE CELL SURFACE PROTEIN, PUTATIVE (AFU_ORTHOLOGUE AFUA_4G14080)-RELATED"/>
    <property type="match status" value="1"/>
</dbReference>
<dbReference type="InterPro" id="IPR021986">
    <property type="entry name" value="Spherulin4"/>
</dbReference>
<accession>A0A098SBS2</accession>
<organism evidence="1 2">
    <name type="scientific">Phaeodactylibacter xiamenensis</name>
    <dbReference type="NCBI Taxonomy" id="1524460"/>
    <lineage>
        <taxon>Bacteria</taxon>
        <taxon>Pseudomonadati</taxon>
        <taxon>Bacteroidota</taxon>
        <taxon>Saprospiria</taxon>
        <taxon>Saprospirales</taxon>
        <taxon>Haliscomenobacteraceae</taxon>
        <taxon>Phaeodactylibacter</taxon>
    </lineage>
</organism>
<gene>
    <name evidence="1" type="ORF">IX84_07275</name>
</gene>